<dbReference type="Proteomes" id="UP000317410">
    <property type="component" value="Unassembled WGS sequence"/>
</dbReference>
<reference evidence="2 3" key="1">
    <citation type="submission" date="2019-06" db="EMBL/GenBank/DDBJ databases">
        <title>Whole genome shotgun sequence of Microbacterium liquefaciens NBRC 15037.</title>
        <authorList>
            <person name="Hosoyama A."/>
            <person name="Uohara A."/>
            <person name="Ohji S."/>
            <person name="Ichikawa N."/>
        </authorList>
    </citation>
    <scope>NUCLEOTIDE SEQUENCE [LARGE SCALE GENOMIC DNA]</scope>
    <source>
        <strain evidence="2 3">NBRC 15037</strain>
    </source>
</reference>
<organism evidence="2 3">
    <name type="scientific">Microbacterium maritypicum</name>
    <name type="common">Microbacterium liquefaciens</name>
    <dbReference type="NCBI Taxonomy" id="33918"/>
    <lineage>
        <taxon>Bacteria</taxon>
        <taxon>Bacillati</taxon>
        <taxon>Actinomycetota</taxon>
        <taxon>Actinomycetes</taxon>
        <taxon>Micrococcales</taxon>
        <taxon>Microbacteriaceae</taxon>
        <taxon>Microbacterium</taxon>
    </lineage>
</organism>
<proteinExistence type="predicted"/>
<name>A0A4Y4B4U4_MICMQ</name>
<evidence type="ECO:0000313" key="2">
    <source>
        <dbReference type="EMBL" id="GEC75396.1"/>
    </source>
</evidence>
<evidence type="ECO:0000256" key="1">
    <source>
        <dbReference type="SAM" id="MobiDB-lite"/>
    </source>
</evidence>
<protein>
    <submittedName>
        <fullName evidence="2">Uncharacterized protein</fullName>
    </submittedName>
</protein>
<comment type="caution">
    <text evidence="2">The sequence shown here is derived from an EMBL/GenBank/DDBJ whole genome shotgun (WGS) entry which is preliminary data.</text>
</comment>
<gene>
    <name evidence="2" type="ORF">MLI01_15410</name>
</gene>
<feature type="region of interest" description="Disordered" evidence="1">
    <location>
        <begin position="64"/>
        <end position="99"/>
    </location>
</feature>
<dbReference type="EMBL" id="BJNQ01000009">
    <property type="protein sequence ID" value="GEC75396.1"/>
    <property type="molecule type" value="Genomic_DNA"/>
</dbReference>
<accession>A0A4Y4B4U4</accession>
<feature type="compositionally biased region" description="Low complexity" evidence="1">
    <location>
        <begin position="82"/>
        <end position="99"/>
    </location>
</feature>
<dbReference type="AlphaFoldDB" id="A0A4Y4B4U4"/>
<sequence>MKAHVALRATIIALLLLAATLPPLARIDVFHDAVLLQPVFTVHQDGTIRLHVLAAVREDLDSVGHPAETGGIRGPPQLCMSAARPPADDPTTAPPTMKA</sequence>
<evidence type="ECO:0000313" key="3">
    <source>
        <dbReference type="Proteomes" id="UP000317410"/>
    </source>
</evidence>